<dbReference type="InterPro" id="IPR036460">
    <property type="entry name" value="Cu_amine_oxidase_C_sf"/>
</dbReference>
<feature type="modified residue" description="2',4',5'-topaquinone" evidence="7">
    <location>
        <position position="416"/>
    </location>
</feature>
<dbReference type="RefSeq" id="WP_313983495.1">
    <property type="nucleotide sequence ID" value="NZ_JASJOS010000011.1"/>
</dbReference>
<dbReference type="SUPFAM" id="SSF54416">
    <property type="entry name" value="Amine oxidase N-terminal region"/>
    <property type="match status" value="2"/>
</dbReference>
<evidence type="ECO:0000256" key="2">
    <source>
        <dbReference type="ARBA" id="ARBA00022723"/>
    </source>
</evidence>
<dbReference type="GO" id="GO:0009308">
    <property type="term" value="P:amine metabolic process"/>
    <property type="evidence" value="ECO:0007669"/>
    <property type="project" value="UniProtKB-UniRule"/>
</dbReference>
<dbReference type="AlphaFoldDB" id="A0AAE3QUB9"/>
<evidence type="ECO:0000256" key="4">
    <source>
        <dbReference type="ARBA" id="ARBA00023002"/>
    </source>
</evidence>
<proteinExistence type="inferred from homology"/>
<comment type="caution">
    <text evidence="11">The sequence shown here is derived from an EMBL/GenBank/DDBJ whole genome shotgun (WGS) entry which is preliminary data.</text>
</comment>
<dbReference type="GO" id="GO:0008131">
    <property type="term" value="F:primary methylamine oxidase activity"/>
    <property type="evidence" value="ECO:0007669"/>
    <property type="project" value="InterPro"/>
</dbReference>
<dbReference type="GO" id="GO:0005507">
    <property type="term" value="F:copper ion binding"/>
    <property type="evidence" value="ECO:0007669"/>
    <property type="project" value="InterPro"/>
</dbReference>
<comment type="similarity">
    <text evidence="1 8">Belongs to the copper/topaquinone oxidase family.</text>
</comment>
<organism evidence="11 12">
    <name type="scientific">Xanthocytophaga flava</name>
    <dbReference type="NCBI Taxonomy" id="3048013"/>
    <lineage>
        <taxon>Bacteria</taxon>
        <taxon>Pseudomonadati</taxon>
        <taxon>Bacteroidota</taxon>
        <taxon>Cytophagia</taxon>
        <taxon>Cytophagales</taxon>
        <taxon>Rhodocytophagaceae</taxon>
        <taxon>Xanthocytophaga</taxon>
    </lineage>
</organism>
<comment type="cofactor">
    <cofactor evidence="8">
        <name>Cu cation</name>
        <dbReference type="ChEBI" id="CHEBI:23378"/>
    </cofactor>
    <text evidence="8">Contains 1 topaquinone per subunit.</text>
</comment>
<comment type="PTM">
    <text evidence="7 8">Topaquinone (TPQ) is generated by copper-dependent autoxidation of a specific tyrosyl residue.</text>
</comment>
<evidence type="ECO:0000313" key="12">
    <source>
        <dbReference type="Proteomes" id="UP001241110"/>
    </source>
</evidence>
<feature type="domain" description="Copper amine oxidase catalytic" evidence="9">
    <location>
        <begin position="258"/>
        <end position="669"/>
    </location>
</feature>
<feature type="domain" description="Copper amine oxidase N2-terminal" evidence="10">
    <location>
        <begin position="50"/>
        <end position="132"/>
    </location>
</feature>
<keyword evidence="3 6" id="KW-0801">TPQ</keyword>
<dbReference type="Proteomes" id="UP001241110">
    <property type="component" value="Unassembled WGS sequence"/>
</dbReference>
<dbReference type="GO" id="GO:0048038">
    <property type="term" value="F:quinone binding"/>
    <property type="evidence" value="ECO:0007669"/>
    <property type="project" value="InterPro"/>
</dbReference>
<feature type="active site" description="Proton acceptor" evidence="6">
    <location>
        <position position="334"/>
    </location>
</feature>
<dbReference type="SUPFAM" id="SSF49998">
    <property type="entry name" value="Amine oxidase catalytic domain"/>
    <property type="match status" value="1"/>
</dbReference>
<dbReference type="EC" id="1.4.3.-" evidence="8"/>
<dbReference type="EMBL" id="JASJOS010000011">
    <property type="protein sequence ID" value="MDJ1483523.1"/>
    <property type="molecule type" value="Genomic_DNA"/>
</dbReference>
<evidence type="ECO:0000256" key="1">
    <source>
        <dbReference type="ARBA" id="ARBA00007983"/>
    </source>
</evidence>
<dbReference type="InterPro" id="IPR015800">
    <property type="entry name" value="Cu_amine_oxidase_N2"/>
</dbReference>
<evidence type="ECO:0000259" key="10">
    <source>
        <dbReference type="Pfam" id="PF02727"/>
    </source>
</evidence>
<sequence>MVHQAYSSIFHSLAKISLLLVIAVLVWNCTSKKTEIANGTPFVVDEVFKHPLDPLDTNEIKSVKAILLASGKVDTNYLFFLINLKEPSKSDVLAYEAGKSFKREAFASLYQYDQNKVMEAVIDLTDKKVLSLNEVKGVEPGAFDKDSIIKDIVRNDTSWVAALKKRNIHPDSIKCWGQFVGELGVGTEGHRELIAIPSYKNKKFSSLPIAGLYAFVDMTARKIIKLVDEEGKYDKPTDIGYFNADSAVVSFMPDKPLKIQQPDGVGFTTEGYKIVGQKWAFRIGIHNREGLVMYDVRYNDNGRWRPVMYRGSMAEMYVPYGSPDSYMASNNYFDGGVYRMGQQADKKEMKPMHLGDVPENAVLFPAYYHNEKGEPMMLDSAVAVYEQSGGTLARHGKFTRGARELVTKYFTRIGNYDYAFKWILKEDGEIKVETELTGVVAIRSVHRTVDLPGSGDETYEGNYYGTMVTPHAEAVNHQHFFCFRLDMDVDGATNNNIEEMNVVPVPVTQGSPYRNTFITQMTRFVTEKEAQRDVNMTSNRHWMIANSQTNNGLGHPSAYVLMPGHNAKMMSDPSAPAHKMGDFLDHQLWVTQYKDGEQFPAGDYPITKGAKDGLPAWSAADRSLENQDLVLWYNMGVTHIVRPEEWPIMNEHRLSFSLMPFGFFSKNPVIGMPQKAPMPVIANADNRLSLCITPKKGINAVSKNVIAKNTSGSGRAGKKMN</sequence>
<dbReference type="PANTHER" id="PTHR10638">
    <property type="entry name" value="COPPER AMINE OXIDASE"/>
    <property type="match status" value="1"/>
</dbReference>
<dbReference type="InterPro" id="IPR000269">
    <property type="entry name" value="Cu_amine_oxidase"/>
</dbReference>
<evidence type="ECO:0000256" key="3">
    <source>
        <dbReference type="ARBA" id="ARBA00022772"/>
    </source>
</evidence>
<dbReference type="PANTHER" id="PTHR10638:SF41">
    <property type="entry name" value="AMINE OXIDASE"/>
    <property type="match status" value="1"/>
</dbReference>
<evidence type="ECO:0000256" key="6">
    <source>
        <dbReference type="PIRSR" id="PIRSR600269-50"/>
    </source>
</evidence>
<dbReference type="Pfam" id="PF02727">
    <property type="entry name" value="Cu_amine_oxidN2"/>
    <property type="match status" value="1"/>
</dbReference>
<evidence type="ECO:0000259" key="9">
    <source>
        <dbReference type="Pfam" id="PF01179"/>
    </source>
</evidence>
<evidence type="ECO:0000256" key="7">
    <source>
        <dbReference type="PIRSR" id="PIRSR600269-51"/>
    </source>
</evidence>
<name>A0AAE3QUB9_9BACT</name>
<keyword evidence="4 8" id="KW-0560">Oxidoreductase</keyword>
<evidence type="ECO:0000313" key="11">
    <source>
        <dbReference type="EMBL" id="MDJ1483523.1"/>
    </source>
</evidence>
<keyword evidence="2 8" id="KW-0479">Metal-binding</keyword>
<gene>
    <name evidence="11" type="ORF">QNI16_23700</name>
</gene>
<dbReference type="InterPro" id="IPR015798">
    <property type="entry name" value="Cu_amine_oxidase_C"/>
</dbReference>
<protein>
    <recommendedName>
        <fullName evidence="8">Amine oxidase</fullName>
        <ecNumber evidence="8">1.4.3.-</ecNumber>
    </recommendedName>
</protein>
<feature type="active site" description="Schiff-base intermediate with substrate; via topaquinone" evidence="6">
    <location>
        <position position="416"/>
    </location>
</feature>
<accession>A0AAE3QUB9</accession>
<dbReference type="Gene3D" id="2.70.98.20">
    <property type="entry name" value="Copper amine oxidase, catalytic domain"/>
    <property type="match status" value="1"/>
</dbReference>
<keyword evidence="5 8" id="KW-0186">Copper</keyword>
<dbReference type="Pfam" id="PF01179">
    <property type="entry name" value="Cu_amine_oxid"/>
    <property type="match status" value="1"/>
</dbReference>
<dbReference type="InterPro" id="IPR016182">
    <property type="entry name" value="Cu_amine_oxidase_N-reg"/>
</dbReference>
<evidence type="ECO:0000256" key="5">
    <source>
        <dbReference type="ARBA" id="ARBA00023008"/>
    </source>
</evidence>
<dbReference type="Gene3D" id="3.10.450.40">
    <property type="match status" value="2"/>
</dbReference>
<evidence type="ECO:0000256" key="8">
    <source>
        <dbReference type="RuleBase" id="RU000672"/>
    </source>
</evidence>
<reference evidence="11" key="1">
    <citation type="submission" date="2023-05" db="EMBL/GenBank/DDBJ databases">
        <authorList>
            <person name="Zhang X."/>
        </authorList>
    </citation>
    <scope>NUCLEOTIDE SEQUENCE</scope>
    <source>
        <strain evidence="11">YF14B1</strain>
    </source>
</reference>